<evidence type="ECO:0000313" key="2">
    <source>
        <dbReference type="Proteomes" id="UP000195437"/>
    </source>
</evidence>
<protein>
    <recommendedName>
        <fullName evidence="3">DUF2225 domain-containing protein</fullName>
    </recommendedName>
</protein>
<evidence type="ECO:0000313" key="1">
    <source>
        <dbReference type="EMBL" id="ARU63426.1"/>
    </source>
</evidence>
<sequence>MSGDDIVMYLTDAFYDRKITCPLCSHVYTTKKVLSKYIKTHKVEGDFYAIYKDVNPNYYAVNVCGECGYAFLDKTQPKITAYKRERYRQHVGSRWAPREYGSLRSIMEALVSFKLAVFCAQFMEEPERTVGGLCLQVAWLYRELGDFEQEERFLRDSLDFYTYAYENDRSIDTDGRMTYLLGELHRRMGEQKEAIQYFNLVISDKQALPKYVRMARDQWSLMRELQQMSG</sequence>
<name>A0A1Y0IUF5_9BACL</name>
<proteinExistence type="predicted"/>
<dbReference type="Gene3D" id="1.25.40.10">
    <property type="entry name" value="Tetratricopeptide repeat domain"/>
    <property type="match status" value="1"/>
</dbReference>
<accession>A0A1Y0IUF5</accession>
<dbReference type="Proteomes" id="UP000195437">
    <property type="component" value="Chromosome"/>
</dbReference>
<dbReference type="EMBL" id="CP021434">
    <property type="protein sequence ID" value="ARU63426.1"/>
    <property type="molecule type" value="Genomic_DNA"/>
</dbReference>
<dbReference type="Pfam" id="PF09986">
    <property type="entry name" value="DUF2225"/>
    <property type="match status" value="1"/>
</dbReference>
<dbReference type="KEGG" id="tum:CBW65_22340"/>
<evidence type="ECO:0008006" key="3">
    <source>
        <dbReference type="Google" id="ProtNLM"/>
    </source>
</evidence>
<dbReference type="SUPFAM" id="SSF48452">
    <property type="entry name" value="TPR-like"/>
    <property type="match status" value="1"/>
</dbReference>
<dbReference type="InterPro" id="IPR011990">
    <property type="entry name" value="TPR-like_helical_dom_sf"/>
</dbReference>
<reference evidence="2" key="1">
    <citation type="submission" date="2017-05" db="EMBL/GenBank/DDBJ databases">
        <authorList>
            <person name="Sung H."/>
        </authorList>
    </citation>
    <scope>NUCLEOTIDE SEQUENCE [LARGE SCALE GENOMIC DNA]</scope>
    <source>
        <strain evidence="2">AR23208</strain>
    </source>
</reference>
<keyword evidence="2" id="KW-1185">Reference proteome</keyword>
<gene>
    <name evidence="1" type="ORF">CBW65_22340</name>
</gene>
<dbReference type="AlphaFoldDB" id="A0A1Y0IUF5"/>
<dbReference type="InterPro" id="IPR018708">
    <property type="entry name" value="DUF2225"/>
</dbReference>
<organism evidence="1 2">
    <name type="scientific">Tumebacillus avium</name>
    <dbReference type="NCBI Taxonomy" id="1903704"/>
    <lineage>
        <taxon>Bacteria</taxon>
        <taxon>Bacillati</taxon>
        <taxon>Bacillota</taxon>
        <taxon>Bacilli</taxon>
        <taxon>Bacillales</taxon>
        <taxon>Alicyclobacillaceae</taxon>
        <taxon>Tumebacillus</taxon>
    </lineage>
</organism>